<dbReference type="WBParaSite" id="ACOC_0001237401-mRNA-1">
    <property type="protein sequence ID" value="ACOC_0001237401-mRNA-1"/>
    <property type="gene ID" value="ACOC_0001237401"/>
</dbReference>
<dbReference type="GO" id="GO:0048666">
    <property type="term" value="P:neuron development"/>
    <property type="evidence" value="ECO:0007669"/>
    <property type="project" value="TreeGrafter"/>
</dbReference>
<dbReference type="GO" id="GO:0050839">
    <property type="term" value="F:cell adhesion molecule binding"/>
    <property type="evidence" value="ECO:0007669"/>
    <property type="project" value="TreeGrafter"/>
</dbReference>
<evidence type="ECO:0000256" key="2">
    <source>
        <dbReference type="ARBA" id="ARBA00022737"/>
    </source>
</evidence>
<reference evidence="8" key="1">
    <citation type="submission" date="2017-02" db="UniProtKB">
        <authorList>
            <consortium name="WormBaseParasite"/>
        </authorList>
    </citation>
    <scope>IDENTIFICATION</scope>
</reference>
<sequence>MARVDALVMPRQCNCVNGGICKLDGSCECSSDFEGENCQKSNTVSRKVGEAPFGFGTKNEAADSTVSFHGNVISFSNPALDSKQDGSCSMARVDALVMPRQCNCVNGGICKLDGSCECSSDFEGENCQKSNTVSRKVGEAPFGFGTKNEAADSTVSFHGNVISFSNPALDSKQDPHPIEYSMQQISSLEPGSTTFSNPVYDLETDSTAVLPIENTPSTSHLASFHSRDRTGGDVIGKQMQLKILVKEIHLNLLSLLKEETCTCEHEHTNTNNIENAFREIPP</sequence>
<dbReference type="InterPro" id="IPR000742">
    <property type="entry name" value="EGF"/>
</dbReference>
<keyword evidence="1 4" id="KW-0245">EGF-like domain</keyword>
<comment type="caution">
    <text evidence="4">Lacks conserved residue(s) required for the propagation of feature annotation.</text>
</comment>
<name>A0A0R3Q0D8_ANGCS</name>
<evidence type="ECO:0000256" key="4">
    <source>
        <dbReference type="PROSITE-ProRule" id="PRU00076"/>
    </source>
</evidence>
<dbReference type="GO" id="GO:0007157">
    <property type="term" value="P:heterophilic cell-cell adhesion via plasma membrane cell adhesion molecules"/>
    <property type="evidence" value="ECO:0007669"/>
    <property type="project" value="TreeGrafter"/>
</dbReference>
<evidence type="ECO:0000313" key="8">
    <source>
        <dbReference type="WBParaSite" id="ACOC_0001237401-mRNA-1"/>
    </source>
</evidence>
<dbReference type="AlphaFoldDB" id="A0A0R3Q0D8"/>
<dbReference type="Proteomes" id="UP000267027">
    <property type="component" value="Unassembled WGS sequence"/>
</dbReference>
<organism evidence="8">
    <name type="scientific">Angiostrongylus costaricensis</name>
    <name type="common">Nematode worm</name>
    <dbReference type="NCBI Taxonomy" id="334426"/>
    <lineage>
        <taxon>Eukaryota</taxon>
        <taxon>Metazoa</taxon>
        <taxon>Ecdysozoa</taxon>
        <taxon>Nematoda</taxon>
        <taxon>Chromadorea</taxon>
        <taxon>Rhabditida</taxon>
        <taxon>Rhabditina</taxon>
        <taxon>Rhabditomorpha</taxon>
        <taxon>Strongyloidea</taxon>
        <taxon>Metastrongylidae</taxon>
        <taxon>Angiostrongylus</taxon>
    </lineage>
</organism>
<evidence type="ECO:0000313" key="7">
    <source>
        <dbReference type="Proteomes" id="UP000267027"/>
    </source>
</evidence>
<dbReference type="PROSITE" id="PS00022">
    <property type="entry name" value="EGF_1"/>
    <property type="match status" value="2"/>
</dbReference>
<keyword evidence="3 4" id="KW-1015">Disulfide bond</keyword>
<feature type="domain" description="EGF-like" evidence="5">
    <location>
        <begin position="98"/>
        <end position="128"/>
    </location>
</feature>
<accession>A0A0R3Q0D8</accession>
<dbReference type="OrthoDB" id="5845080at2759"/>
<dbReference type="SMART" id="SM00181">
    <property type="entry name" value="EGF"/>
    <property type="match status" value="2"/>
</dbReference>
<dbReference type="EMBL" id="UYYA01005009">
    <property type="protein sequence ID" value="VDM63960.1"/>
    <property type="molecule type" value="Genomic_DNA"/>
</dbReference>
<evidence type="ECO:0000256" key="3">
    <source>
        <dbReference type="ARBA" id="ARBA00023157"/>
    </source>
</evidence>
<keyword evidence="7" id="KW-1185">Reference proteome</keyword>
<protein>
    <submittedName>
        <fullName evidence="8">EGF-like domain-containing protein</fullName>
    </submittedName>
</protein>
<proteinExistence type="predicted"/>
<feature type="disulfide bond" evidence="4">
    <location>
        <begin position="29"/>
        <end position="38"/>
    </location>
</feature>
<feature type="domain" description="EGF-like" evidence="5">
    <location>
        <begin position="9"/>
        <end position="39"/>
    </location>
</feature>
<evidence type="ECO:0000259" key="5">
    <source>
        <dbReference type="PROSITE" id="PS50026"/>
    </source>
</evidence>
<keyword evidence="2" id="KW-0677">Repeat</keyword>
<dbReference type="PROSITE" id="PS50026">
    <property type="entry name" value="EGF_3"/>
    <property type="match status" value="2"/>
</dbReference>
<reference evidence="6 7" key="2">
    <citation type="submission" date="2018-11" db="EMBL/GenBank/DDBJ databases">
        <authorList>
            <consortium name="Pathogen Informatics"/>
        </authorList>
    </citation>
    <scope>NUCLEOTIDE SEQUENCE [LARGE SCALE GENOMIC DNA]</scope>
    <source>
        <strain evidence="6 7">Costa Rica</strain>
    </source>
</reference>
<dbReference type="GO" id="GO:0046982">
    <property type="term" value="F:protein heterodimerization activity"/>
    <property type="evidence" value="ECO:0007669"/>
    <property type="project" value="TreeGrafter"/>
</dbReference>
<dbReference type="Gene3D" id="2.10.25.10">
    <property type="entry name" value="Laminin"/>
    <property type="match status" value="1"/>
</dbReference>
<dbReference type="InterPro" id="IPR051216">
    <property type="entry name" value="Teneurin"/>
</dbReference>
<dbReference type="GO" id="GO:0042803">
    <property type="term" value="F:protein homodimerization activity"/>
    <property type="evidence" value="ECO:0007669"/>
    <property type="project" value="TreeGrafter"/>
</dbReference>
<dbReference type="STRING" id="334426.A0A0R3Q0D8"/>
<dbReference type="PANTHER" id="PTHR11219">
    <property type="entry name" value="TENEURIN AND N-ACETYLGLUCOSAMINE-1-PHOSPHODIESTER ALPHA-N-ACETYLGLUCOSAMINIDASE"/>
    <property type="match status" value="1"/>
</dbReference>
<evidence type="ECO:0000256" key="1">
    <source>
        <dbReference type="ARBA" id="ARBA00022536"/>
    </source>
</evidence>
<gene>
    <name evidence="6" type="ORF">ACOC_LOCUS12375</name>
</gene>
<dbReference type="GO" id="GO:0043005">
    <property type="term" value="C:neuron projection"/>
    <property type="evidence" value="ECO:0007669"/>
    <property type="project" value="TreeGrafter"/>
</dbReference>
<feature type="disulfide bond" evidence="4">
    <location>
        <begin position="118"/>
        <end position="127"/>
    </location>
</feature>
<evidence type="ECO:0000313" key="6">
    <source>
        <dbReference type="EMBL" id="VDM63960.1"/>
    </source>
</evidence>
<dbReference type="PANTHER" id="PTHR11219:SF69">
    <property type="entry name" value="TENEURIN-A"/>
    <property type="match status" value="1"/>
</dbReference>